<dbReference type="EMBL" id="JBHSBN010000020">
    <property type="protein sequence ID" value="MFC4109042.1"/>
    <property type="molecule type" value="Genomic_DNA"/>
</dbReference>
<reference evidence="5" key="1">
    <citation type="journal article" date="2019" name="Int. J. Syst. Evol. Microbiol.">
        <title>The Global Catalogue of Microorganisms (GCM) 10K type strain sequencing project: providing services to taxonomists for standard genome sequencing and annotation.</title>
        <authorList>
            <consortium name="The Broad Institute Genomics Platform"/>
            <consortium name="The Broad Institute Genome Sequencing Center for Infectious Disease"/>
            <person name="Wu L."/>
            <person name="Ma J."/>
        </authorList>
    </citation>
    <scope>NUCLEOTIDE SEQUENCE [LARGE SCALE GENOMIC DNA]</scope>
    <source>
        <strain evidence="5">2902at01</strain>
    </source>
</reference>
<organism evidence="4 5">
    <name type="scientific">Micromonospora zhanjiangensis</name>
    <dbReference type="NCBI Taxonomy" id="1522057"/>
    <lineage>
        <taxon>Bacteria</taxon>
        <taxon>Bacillati</taxon>
        <taxon>Actinomycetota</taxon>
        <taxon>Actinomycetes</taxon>
        <taxon>Micromonosporales</taxon>
        <taxon>Micromonosporaceae</taxon>
        <taxon>Micromonospora</taxon>
    </lineage>
</organism>
<feature type="transmembrane region" description="Helical" evidence="2">
    <location>
        <begin position="84"/>
        <end position="106"/>
    </location>
</feature>
<feature type="compositionally biased region" description="Low complexity" evidence="1">
    <location>
        <begin position="391"/>
        <end position="405"/>
    </location>
</feature>
<feature type="transmembrane region" description="Helical" evidence="2">
    <location>
        <begin position="279"/>
        <end position="298"/>
    </location>
</feature>
<name>A0ABV8KT17_9ACTN</name>
<dbReference type="InterPro" id="IPR002656">
    <property type="entry name" value="Acyl_transf_3_dom"/>
</dbReference>
<comment type="caution">
    <text evidence="4">The sequence shown here is derived from an EMBL/GenBank/DDBJ whole genome shotgun (WGS) entry which is preliminary data.</text>
</comment>
<feature type="transmembrane region" description="Helical" evidence="2">
    <location>
        <begin position="226"/>
        <end position="248"/>
    </location>
</feature>
<evidence type="ECO:0000313" key="4">
    <source>
        <dbReference type="EMBL" id="MFC4109042.1"/>
    </source>
</evidence>
<feature type="domain" description="Acyltransferase 3" evidence="3">
    <location>
        <begin position="19"/>
        <end position="353"/>
    </location>
</feature>
<evidence type="ECO:0000256" key="2">
    <source>
        <dbReference type="SAM" id="Phobius"/>
    </source>
</evidence>
<keyword evidence="2" id="KW-0812">Transmembrane</keyword>
<feature type="transmembrane region" description="Helical" evidence="2">
    <location>
        <begin position="19"/>
        <end position="39"/>
    </location>
</feature>
<keyword evidence="4" id="KW-0012">Acyltransferase</keyword>
<keyword evidence="4" id="KW-0808">Transferase</keyword>
<feature type="region of interest" description="Disordered" evidence="1">
    <location>
        <begin position="372"/>
        <end position="432"/>
    </location>
</feature>
<evidence type="ECO:0000259" key="3">
    <source>
        <dbReference type="Pfam" id="PF01757"/>
    </source>
</evidence>
<dbReference type="EC" id="2.3.-.-" evidence="4"/>
<feature type="transmembrane region" description="Helical" evidence="2">
    <location>
        <begin position="45"/>
        <end position="64"/>
    </location>
</feature>
<dbReference type="PANTHER" id="PTHR23028:SF53">
    <property type="entry name" value="ACYL_TRANSF_3 DOMAIN-CONTAINING PROTEIN"/>
    <property type="match status" value="1"/>
</dbReference>
<dbReference type="RefSeq" id="WP_377549994.1">
    <property type="nucleotide sequence ID" value="NZ_JBHSBN010000020.1"/>
</dbReference>
<feature type="transmembrane region" description="Helical" evidence="2">
    <location>
        <begin position="336"/>
        <end position="357"/>
    </location>
</feature>
<sequence length="432" mass="47274">MATTPLATAYTGRANSFGFLRLCFAFAVVLAHAAVLGFNRGLTDLVDIPGLAVAGFFGISGFLITRSARRTSLPRYLWHRALRIWPGLWVCLLFIGFVVAPTFYYLKHGGLHTLWRGNRGVLDYLQANWWGGHRQGGIRDVFRDTPYGAKIKSSMMDASLWTLAYEILCYLIVALLAVVGVLKRARWLVLLAAVATFGLLCWNQWAQLRFGLPAVRTSGYLPELPLLGTLSTNWLLRYGFMFLVGAAAELYSRRLPMNDVLGVASLAVIGWFAFHGQLFGPALLAYEYAILYLAIRLPRVLHRVGQRNDYSYGVYIYSFVVQQALAWAGVQAIGFLGYFAASAALSLGFAFVSWHLVEKQALKLKDWQPRLRRSDRDAEGSPPADGSSDPAAVSTSSAGAAGGTVRPVADAAATGRPGDTTEPVPTLSPSTR</sequence>
<dbReference type="Pfam" id="PF01757">
    <property type="entry name" value="Acyl_transf_3"/>
    <property type="match status" value="1"/>
</dbReference>
<keyword evidence="2" id="KW-0472">Membrane</keyword>
<dbReference type="GO" id="GO:0016746">
    <property type="term" value="F:acyltransferase activity"/>
    <property type="evidence" value="ECO:0007669"/>
    <property type="project" value="UniProtKB-KW"/>
</dbReference>
<keyword evidence="2" id="KW-1133">Transmembrane helix</keyword>
<feature type="transmembrane region" description="Helical" evidence="2">
    <location>
        <begin position="310"/>
        <end position="330"/>
    </location>
</feature>
<feature type="transmembrane region" description="Helical" evidence="2">
    <location>
        <begin position="163"/>
        <end position="182"/>
    </location>
</feature>
<evidence type="ECO:0000256" key="1">
    <source>
        <dbReference type="SAM" id="MobiDB-lite"/>
    </source>
</evidence>
<evidence type="ECO:0000313" key="5">
    <source>
        <dbReference type="Proteomes" id="UP001595868"/>
    </source>
</evidence>
<proteinExistence type="predicted"/>
<dbReference type="Proteomes" id="UP001595868">
    <property type="component" value="Unassembled WGS sequence"/>
</dbReference>
<gene>
    <name evidence="4" type="ORF">ACFOX0_24325</name>
</gene>
<keyword evidence="5" id="KW-1185">Reference proteome</keyword>
<feature type="transmembrane region" description="Helical" evidence="2">
    <location>
        <begin position="255"/>
        <end position="273"/>
    </location>
</feature>
<protein>
    <submittedName>
        <fullName evidence="4">Acyltransferase family protein</fullName>
        <ecNumber evidence="4">2.3.-.-</ecNumber>
    </submittedName>
</protein>
<dbReference type="PANTHER" id="PTHR23028">
    <property type="entry name" value="ACETYLTRANSFERASE"/>
    <property type="match status" value="1"/>
</dbReference>
<feature type="transmembrane region" description="Helical" evidence="2">
    <location>
        <begin position="187"/>
        <end position="206"/>
    </location>
</feature>
<accession>A0ABV8KT17</accession>
<dbReference type="InterPro" id="IPR050879">
    <property type="entry name" value="Acyltransferase_3"/>
</dbReference>